<feature type="region of interest" description="Disordered" evidence="1">
    <location>
        <begin position="328"/>
        <end position="351"/>
    </location>
</feature>
<keyword evidence="3" id="KW-1185">Reference proteome</keyword>
<feature type="compositionally biased region" description="Low complexity" evidence="1">
    <location>
        <begin position="129"/>
        <end position="144"/>
    </location>
</feature>
<feature type="region of interest" description="Disordered" evidence="1">
    <location>
        <begin position="282"/>
        <end position="313"/>
    </location>
</feature>
<dbReference type="OrthoDB" id="3224257at2759"/>
<organism evidence="2 3">
    <name type="scientific">Schizopora paradoxa</name>
    <dbReference type="NCBI Taxonomy" id="27342"/>
    <lineage>
        <taxon>Eukaryota</taxon>
        <taxon>Fungi</taxon>
        <taxon>Dikarya</taxon>
        <taxon>Basidiomycota</taxon>
        <taxon>Agaricomycotina</taxon>
        <taxon>Agaricomycetes</taxon>
        <taxon>Hymenochaetales</taxon>
        <taxon>Schizoporaceae</taxon>
        <taxon>Schizopora</taxon>
    </lineage>
</organism>
<dbReference type="Proteomes" id="UP000053477">
    <property type="component" value="Unassembled WGS sequence"/>
</dbReference>
<dbReference type="AlphaFoldDB" id="A0A0H2S3W6"/>
<sequence length="582" mass="64663">MLLRLIPPNPSQLTVTFSVSFKSQLPDGVAIPPGWATQLQKVMGEELEMPECQYALDKAAWGVSLLREVTFNAALRIVDVVFVDGMSQSWRITDSKCMHMLRGVIQDVNTSCHSADQERDRDRTKDIGFFPFSRPSSPAPSTSKPKQHKRSRSFLMTLVASLVPSSRPSSPVQQDFPEVVPPQQEPEPEATPNTDQRGVLKKTAELSRSRCLRRGARASLIDAFRLYILPHLESPFPFGGYPFWATRSMLERVQSRMDSIVEITGLDPAAILPSPSISPSLLSESPFADDASATDTDGSSVHTPQDSFAEPPFYYQPNVNGEDAFIDLESGLPRTPSPPKTPPMVNVQPKHEESGPAAEYLRLHRSVYHLNNMLQRAMAMEEESNMENRTMLTVLEIKSRRRAWSNVSLMGRSVAELSGLGTPSRSSPLSRVPPTTPETLANERLERSRLSTISEDSCYFPEDIIFDGGYPSDVVSPFVSVPSCIPFPQTEDFCSTAPQDPLPLFTTSDQLTDLPPAYRADPCNPPIPFDPRPNDFNSPSQIMCDEFTLALDLKTKPRGHRRVGAKQLYERDGWISASPLIC</sequence>
<feature type="compositionally biased region" description="Low complexity" evidence="1">
    <location>
        <begin position="422"/>
        <end position="433"/>
    </location>
</feature>
<accession>A0A0H2S3W6</accession>
<feature type="region of interest" description="Disordered" evidence="1">
    <location>
        <begin position="418"/>
        <end position="437"/>
    </location>
</feature>
<feature type="compositionally biased region" description="Basic and acidic residues" evidence="1">
    <location>
        <begin position="115"/>
        <end position="126"/>
    </location>
</feature>
<feature type="compositionally biased region" description="Low complexity" evidence="1">
    <location>
        <begin position="282"/>
        <end position="300"/>
    </location>
</feature>
<evidence type="ECO:0000313" key="2">
    <source>
        <dbReference type="EMBL" id="KLO18935.1"/>
    </source>
</evidence>
<protein>
    <submittedName>
        <fullName evidence="2">Uncharacterized protein</fullName>
    </submittedName>
</protein>
<evidence type="ECO:0000313" key="3">
    <source>
        <dbReference type="Proteomes" id="UP000053477"/>
    </source>
</evidence>
<feature type="compositionally biased region" description="Low complexity" evidence="1">
    <location>
        <begin position="165"/>
        <end position="178"/>
    </location>
</feature>
<reference evidence="2 3" key="1">
    <citation type="submission" date="2015-04" db="EMBL/GenBank/DDBJ databases">
        <title>Complete genome sequence of Schizopora paradoxa KUC8140, a cosmopolitan wood degrader in East Asia.</title>
        <authorList>
            <consortium name="DOE Joint Genome Institute"/>
            <person name="Min B."/>
            <person name="Park H."/>
            <person name="Jang Y."/>
            <person name="Kim J.-J."/>
            <person name="Kim K.H."/>
            <person name="Pangilinan J."/>
            <person name="Lipzen A."/>
            <person name="Riley R."/>
            <person name="Grigoriev I.V."/>
            <person name="Spatafora J.W."/>
            <person name="Choi I.-G."/>
        </authorList>
    </citation>
    <scope>NUCLEOTIDE SEQUENCE [LARGE SCALE GENOMIC DNA]</scope>
    <source>
        <strain evidence="2 3">KUC8140</strain>
    </source>
</reference>
<feature type="region of interest" description="Disordered" evidence="1">
    <location>
        <begin position="111"/>
        <end position="150"/>
    </location>
</feature>
<feature type="region of interest" description="Disordered" evidence="1">
    <location>
        <begin position="165"/>
        <end position="201"/>
    </location>
</feature>
<proteinExistence type="predicted"/>
<gene>
    <name evidence="2" type="ORF">SCHPADRAFT_95434</name>
</gene>
<name>A0A0H2S3W6_9AGAM</name>
<dbReference type="InParanoid" id="A0A0H2S3W6"/>
<evidence type="ECO:0000256" key="1">
    <source>
        <dbReference type="SAM" id="MobiDB-lite"/>
    </source>
</evidence>
<dbReference type="EMBL" id="KQ085890">
    <property type="protein sequence ID" value="KLO18935.1"/>
    <property type="molecule type" value="Genomic_DNA"/>
</dbReference>